<accession>U6M4G3</accession>
<feature type="region of interest" description="Disordered" evidence="1">
    <location>
        <begin position="335"/>
        <end position="375"/>
    </location>
</feature>
<organism evidence="3 4">
    <name type="scientific">Eimeria maxima</name>
    <name type="common">Coccidian parasite</name>
    <dbReference type="NCBI Taxonomy" id="5804"/>
    <lineage>
        <taxon>Eukaryota</taxon>
        <taxon>Sar</taxon>
        <taxon>Alveolata</taxon>
        <taxon>Apicomplexa</taxon>
        <taxon>Conoidasida</taxon>
        <taxon>Coccidia</taxon>
        <taxon>Eucoccidiorida</taxon>
        <taxon>Eimeriorina</taxon>
        <taxon>Eimeriidae</taxon>
        <taxon>Eimeria</taxon>
    </lineage>
</organism>
<dbReference type="Gene3D" id="3.30.70.240">
    <property type="match status" value="1"/>
</dbReference>
<feature type="region of interest" description="Disordered" evidence="1">
    <location>
        <begin position="460"/>
        <end position="483"/>
    </location>
</feature>
<dbReference type="Pfam" id="PF21018">
    <property type="entry name" value="BipA_C"/>
    <property type="match status" value="1"/>
</dbReference>
<dbReference type="Gene3D" id="2.40.50.250">
    <property type="entry name" value="bipa protein"/>
    <property type="match status" value="1"/>
</dbReference>
<feature type="non-terminal residue" evidence="3">
    <location>
        <position position="547"/>
    </location>
</feature>
<dbReference type="OrthoDB" id="333342at2759"/>
<sequence>MREVAARVFDLFLQLDASDEQAEFEVVYTSALQRRSGVSPSSLSPSMHHLIAALWRLNPPRLSAAAAAAAAAAAGDADTAAAAAAAARSLQLQVANVAEDPYRGRMALGKLQGGALIPGKTIGLIRAAAAAAANSSNIHNHIIKATFTAVYRYEGVELTPVDPLLLQQQQQQQQKGLEGPLDGELVVVGGLSQDVRVGDSLVDLAAIKAEAPTVSVLVMPNSSPLAGQDSGTPTTILSLREKLKALIRNDISAKVSVGPGGLCLSGRGPLHLAVLIENLRRSGLELAVAAPDILPKWDGEQWLEPYEDFELTISTDAMGAALREVQTRHGSVTDMITLDSGGASSSSSSSSSSTATSSSSSNSNSSSSSSSSSSGTSMLFFRVATRFSFGLKAALMEASKGAAILNSSPAGLHALVPGAPVPRAARGPPPNTVAGGGGEGIDDIDDDNDDAEEQLLLQQQQQQQQQQRIPKEGEKQQHSSRQVFTVKKQIEEKQEKQKGFLVAIEQGKATVKGILHAQERGEVFVSPGDEVYTGMLVGLHKRPNDLP</sequence>
<evidence type="ECO:0000313" key="4">
    <source>
        <dbReference type="Proteomes" id="UP000030763"/>
    </source>
</evidence>
<name>U6M4G3_EIMMA</name>
<evidence type="ECO:0000259" key="2">
    <source>
        <dbReference type="Pfam" id="PF21018"/>
    </source>
</evidence>
<dbReference type="GeneID" id="25337481"/>
<gene>
    <name evidence="3" type="ORF">EMWEY_00034950</name>
</gene>
<dbReference type="AlphaFoldDB" id="U6M4G3"/>
<feature type="region of interest" description="Disordered" evidence="1">
    <location>
        <begin position="420"/>
        <end position="447"/>
    </location>
</feature>
<dbReference type="Proteomes" id="UP000030763">
    <property type="component" value="Unassembled WGS sequence"/>
</dbReference>
<dbReference type="InterPro" id="IPR048876">
    <property type="entry name" value="BipA_C"/>
</dbReference>
<dbReference type="InterPro" id="IPR009000">
    <property type="entry name" value="Transl_B-barrel_sf"/>
</dbReference>
<dbReference type="RefSeq" id="XP_013333994.1">
    <property type="nucleotide sequence ID" value="XM_013478540.1"/>
</dbReference>
<dbReference type="SUPFAM" id="SSF50447">
    <property type="entry name" value="Translation proteins"/>
    <property type="match status" value="1"/>
</dbReference>
<keyword evidence="4" id="KW-1185">Reference proteome</keyword>
<evidence type="ECO:0000256" key="1">
    <source>
        <dbReference type="SAM" id="MobiDB-lite"/>
    </source>
</evidence>
<evidence type="ECO:0000313" key="3">
    <source>
        <dbReference type="EMBL" id="CDJ57344.1"/>
    </source>
</evidence>
<dbReference type="Gene3D" id="3.30.70.870">
    <property type="entry name" value="Elongation Factor G (Translational Gtpase), domain 3"/>
    <property type="match status" value="1"/>
</dbReference>
<dbReference type="VEuPathDB" id="ToxoDB:EMWEY_00034950"/>
<reference evidence="3" key="1">
    <citation type="submission" date="2013-10" db="EMBL/GenBank/DDBJ databases">
        <title>Genomic analysis of the causative agents of coccidiosis in chickens.</title>
        <authorList>
            <person name="Reid A.J."/>
            <person name="Blake D."/>
            <person name="Billington K."/>
            <person name="Browne H."/>
            <person name="Dunn M."/>
            <person name="Hung S."/>
            <person name="Kawahara F."/>
            <person name="Miranda-Saavedra D."/>
            <person name="Mourier T."/>
            <person name="Nagra H."/>
            <person name="Otto T.D."/>
            <person name="Rawlings N."/>
            <person name="Sanchez A."/>
            <person name="Sanders M."/>
            <person name="Subramaniam C."/>
            <person name="Tay Y."/>
            <person name="Dear P."/>
            <person name="Doerig C."/>
            <person name="Gruber A."/>
            <person name="Parkinson J."/>
            <person name="Shirley M."/>
            <person name="Wan K.L."/>
            <person name="Berriman M."/>
            <person name="Tomley F."/>
            <person name="Pain A."/>
        </authorList>
    </citation>
    <scope>NUCLEOTIDE SEQUENCE [LARGE SCALE GENOMIC DNA]</scope>
    <source>
        <strain evidence="3">Weybridge</strain>
    </source>
</reference>
<dbReference type="SUPFAM" id="SSF54980">
    <property type="entry name" value="EF-G C-terminal domain-like"/>
    <property type="match status" value="2"/>
</dbReference>
<dbReference type="Gene3D" id="2.40.30.10">
    <property type="entry name" value="Translation factors"/>
    <property type="match status" value="1"/>
</dbReference>
<proteinExistence type="predicted"/>
<feature type="compositionally biased region" description="Low complexity" evidence="1">
    <location>
        <begin position="340"/>
        <end position="375"/>
    </location>
</feature>
<dbReference type="OMA" id="NMRRERY"/>
<dbReference type="InterPro" id="IPR042116">
    <property type="entry name" value="TypA/BipA_C"/>
</dbReference>
<reference evidence="3" key="2">
    <citation type="submission" date="2013-10" db="EMBL/GenBank/DDBJ databases">
        <authorList>
            <person name="Aslett M."/>
        </authorList>
    </citation>
    <scope>NUCLEOTIDE SEQUENCE [LARGE SCALE GENOMIC DNA]</scope>
    <source>
        <strain evidence="3">Weybridge</strain>
    </source>
</reference>
<feature type="domain" description="TypA/BipA C-terminal" evidence="2">
    <location>
        <begin position="498"/>
        <end position="546"/>
    </location>
</feature>
<protein>
    <submittedName>
        <fullName evidence="3">GTP-binding protein TypA, putative</fullName>
    </submittedName>
</protein>
<dbReference type="EMBL" id="HG719261">
    <property type="protein sequence ID" value="CDJ57344.1"/>
    <property type="molecule type" value="Genomic_DNA"/>
</dbReference>
<dbReference type="InterPro" id="IPR035647">
    <property type="entry name" value="EFG_III/V"/>
</dbReference>